<organism evidence="5 6">
    <name type="scientific">Chionoecetes opilio</name>
    <name type="common">Atlantic snow crab</name>
    <name type="synonym">Cancer opilio</name>
    <dbReference type="NCBI Taxonomy" id="41210"/>
    <lineage>
        <taxon>Eukaryota</taxon>
        <taxon>Metazoa</taxon>
        <taxon>Ecdysozoa</taxon>
        <taxon>Arthropoda</taxon>
        <taxon>Crustacea</taxon>
        <taxon>Multicrustacea</taxon>
        <taxon>Malacostraca</taxon>
        <taxon>Eumalacostraca</taxon>
        <taxon>Eucarida</taxon>
        <taxon>Decapoda</taxon>
        <taxon>Pleocyemata</taxon>
        <taxon>Brachyura</taxon>
        <taxon>Eubrachyura</taxon>
        <taxon>Majoidea</taxon>
        <taxon>Majidae</taxon>
        <taxon>Chionoecetes</taxon>
    </lineage>
</organism>
<dbReference type="PROSITE" id="PS50835">
    <property type="entry name" value="IG_LIKE"/>
    <property type="match status" value="1"/>
</dbReference>
<dbReference type="SMART" id="SM00060">
    <property type="entry name" value="FN3"/>
    <property type="match status" value="1"/>
</dbReference>
<gene>
    <name evidence="5" type="ORF">GWK47_013177</name>
</gene>
<evidence type="ECO:0000256" key="1">
    <source>
        <dbReference type="SAM" id="MobiDB-lite"/>
    </source>
</evidence>
<feature type="transmembrane region" description="Helical" evidence="2">
    <location>
        <begin position="268"/>
        <end position="295"/>
    </location>
</feature>
<dbReference type="OrthoDB" id="8825892at2759"/>
<comment type="caution">
    <text evidence="5">The sequence shown here is derived from an EMBL/GenBank/DDBJ whole genome shotgun (WGS) entry which is preliminary data.</text>
</comment>
<dbReference type="CDD" id="cd00096">
    <property type="entry name" value="Ig"/>
    <property type="match status" value="1"/>
</dbReference>
<dbReference type="PROSITE" id="PS50853">
    <property type="entry name" value="FN3"/>
    <property type="match status" value="1"/>
</dbReference>
<dbReference type="InterPro" id="IPR003961">
    <property type="entry name" value="FN3_dom"/>
</dbReference>
<dbReference type="InterPro" id="IPR013783">
    <property type="entry name" value="Ig-like_fold"/>
</dbReference>
<reference evidence="5" key="1">
    <citation type="submission" date="2020-07" db="EMBL/GenBank/DDBJ databases">
        <title>The High-quality genome of the commercially important snow crab, Chionoecetes opilio.</title>
        <authorList>
            <person name="Jeong J.-H."/>
            <person name="Ryu S."/>
        </authorList>
    </citation>
    <scope>NUCLEOTIDE SEQUENCE</scope>
    <source>
        <strain evidence="5">MADBK_172401_WGS</strain>
        <tissue evidence="5">Digestive gland</tissue>
    </source>
</reference>
<feature type="domain" description="Ig-like" evidence="3">
    <location>
        <begin position="48"/>
        <end position="128"/>
    </location>
</feature>
<dbReference type="Proteomes" id="UP000770661">
    <property type="component" value="Unassembled WGS sequence"/>
</dbReference>
<dbReference type="CDD" id="cd00063">
    <property type="entry name" value="FN3"/>
    <property type="match status" value="1"/>
</dbReference>
<keyword evidence="2" id="KW-0812">Transmembrane</keyword>
<dbReference type="AlphaFoldDB" id="A0A8J4Y0U9"/>
<evidence type="ECO:0000313" key="6">
    <source>
        <dbReference type="Proteomes" id="UP000770661"/>
    </source>
</evidence>
<dbReference type="InterPro" id="IPR007110">
    <property type="entry name" value="Ig-like_dom"/>
</dbReference>
<evidence type="ECO:0000313" key="5">
    <source>
        <dbReference type="EMBL" id="KAG0714914.1"/>
    </source>
</evidence>
<dbReference type="InterPro" id="IPR036116">
    <property type="entry name" value="FN3_sf"/>
</dbReference>
<dbReference type="SUPFAM" id="SSF49265">
    <property type="entry name" value="Fibronectin type III"/>
    <property type="match status" value="1"/>
</dbReference>
<protein>
    <recommendedName>
        <fullName evidence="7">Nephrin</fullName>
    </recommendedName>
</protein>
<feature type="domain" description="Fibronectin type-III" evidence="4">
    <location>
        <begin position="150"/>
        <end position="256"/>
    </location>
</feature>
<feature type="compositionally biased region" description="Low complexity" evidence="1">
    <location>
        <begin position="340"/>
        <end position="356"/>
    </location>
</feature>
<dbReference type="Gene3D" id="2.60.40.10">
    <property type="entry name" value="Immunoglobulins"/>
    <property type="match status" value="2"/>
</dbReference>
<keyword evidence="2" id="KW-1133">Transmembrane helix</keyword>
<dbReference type="EMBL" id="JACEEZ010020152">
    <property type="protein sequence ID" value="KAG0714914.1"/>
    <property type="molecule type" value="Genomic_DNA"/>
</dbReference>
<evidence type="ECO:0000259" key="4">
    <source>
        <dbReference type="PROSITE" id="PS50853"/>
    </source>
</evidence>
<name>A0A8J4Y0U9_CHIOP</name>
<keyword evidence="2" id="KW-0472">Membrane</keyword>
<dbReference type="InterPro" id="IPR036179">
    <property type="entry name" value="Ig-like_dom_sf"/>
</dbReference>
<accession>A0A8J4Y0U9</accession>
<proteinExistence type="predicted"/>
<sequence>MVWGDGSLNAATLLDTPRLSLAAGNSVNLDDIKEGDDVYFECGIKANPGIYKVQWFHNTHVFGAAKNEQLNITCSVESHPEPTAFRWAFNSSSEVVDIPATRVRSVGKGRSQVSYVPARHQDYGSLLCWGTNDVGVQRQPCIYHVIHASPPDPVNNCTVENISSSGVGVRCQAGWDGGLAQTFTLSVTHARAHTSHSQNSRKAAPRVLANTSTAPRPEFALMGLEPGTEYLLTIMGVNNKGQSEPVRIAVVTLKDVAEKRTSPVGSALALSSLLGVVLGVLASLLVMTAVVVALVRRARSQRKPEVKMVYHKGAAGHHLPDDVDDTNPDVIPVNDDHQVQQNTQLTQQQQRVHQTTADVGASPDRQPPPHLDLYDGGHVQPQPSKEYLQGHEGSFYINPGTLLRQKHFHKRKYVRKFPLLNTIPVRLRAPSRERCLPTSDSPSFDQMDFLMATAIHPLFKLPVVRLLNHEKALRSPGPTATEGTNSTRLSNKMGKELESWCSEKQRNKLLEQAMFLALSRAAWIDVFVKYNTAIPSSAAVDKLFSQGSDVMKTKRASLTSNFFERLVFRKRNMDLLKMELSPKDSE</sequence>
<evidence type="ECO:0000259" key="3">
    <source>
        <dbReference type="PROSITE" id="PS50835"/>
    </source>
</evidence>
<dbReference type="PANTHER" id="PTHR23278">
    <property type="entry name" value="SIDESTEP PROTEIN"/>
    <property type="match status" value="1"/>
</dbReference>
<evidence type="ECO:0000256" key="2">
    <source>
        <dbReference type="SAM" id="Phobius"/>
    </source>
</evidence>
<dbReference type="PANTHER" id="PTHR23278:SF19">
    <property type="entry name" value="OBSCURIN"/>
    <property type="match status" value="1"/>
</dbReference>
<keyword evidence="6" id="KW-1185">Reference proteome</keyword>
<dbReference type="SUPFAM" id="SSF48726">
    <property type="entry name" value="Immunoglobulin"/>
    <property type="match status" value="1"/>
</dbReference>
<evidence type="ECO:0008006" key="7">
    <source>
        <dbReference type="Google" id="ProtNLM"/>
    </source>
</evidence>
<feature type="region of interest" description="Disordered" evidence="1">
    <location>
        <begin position="340"/>
        <end position="383"/>
    </location>
</feature>